<comment type="caution">
    <text evidence="7">The sequence shown here is derived from an EMBL/GenBank/DDBJ whole genome shotgun (WGS) entry which is preliminary data.</text>
</comment>
<feature type="chain" id="PRO_5043485818" evidence="6">
    <location>
        <begin position="23"/>
        <end position="1694"/>
    </location>
</feature>
<evidence type="ECO:0000256" key="3">
    <source>
        <dbReference type="PROSITE-ProRule" id="PRU00023"/>
    </source>
</evidence>
<name>A0AAV9XZB4_9CRYT</name>
<dbReference type="SUPFAM" id="SSF48403">
    <property type="entry name" value="Ankyrin repeat"/>
    <property type="match status" value="1"/>
</dbReference>
<organism evidence="7 8">
    <name type="scientific">Cryptosporidium xiaoi</name>
    <dbReference type="NCBI Taxonomy" id="659607"/>
    <lineage>
        <taxon>Eukaryota</taxon>
        <taxon>Sar</taxon>
        <taxon>Alveolata</taxon>
        <taxon>Apicomplexa</taxon>
        <taxon>Conoidasida</taxon>
        <taxon>Coccidia</taxon>
        <taxon>Eucoccidiorida</taxon>
        <taxon>Eimeriorina</taxon>
        <taxon>Cryptosporidiidae</taxon>
        <taxon>Cryptosporidium</taxon>
    </lineage>
</organism>
<keyword evidence="2 3" id="KW-0040">ANK repeat</keyword>
<keyword evidence="5" id="KW-0812">Transmembrane</keyword>
<protein>
    <submittedName>
        <fullName evidence="7">Ank repeat with possible signal peptide</fullName>
    </submittedName>
</protein>
<keyword evidence="5" id="KW-1133">Transmembrane helix</keyword>
<dbReference type="Gene3D" id="1.25.40.20">
    <property type="entry name" value="Ankyrin repeat-containing domain"/>
    <property type="match status" value="1"/>
</dbReference>
<dbReference type="SMART" id="SM00248">
    <property type="entry name" value="ANK"/>
    <property type="match status" value="7"/>
</dbReference>
<proteinExistence type="predicted"/>
<dbReference type="InterPro" id="IPR002110">
    <property type="entry name" value="Ankyrin_rpt"/>
</dbReference>
<feature type="transmembrane region" description="Helical" evidence="5">
    <location>
        <begin position="1146"/>
        <end position="1166"/>
    </location>
</feature>
<reference evidence="7 8" key="1">
    <citation type="submission" date="2023-10" db="EMBL/GenBank/DDBJ databases">
        <title>Comparative genomics analysis reveals potential genetic determinants of host preference in Cryptosporidium xiaoi.</title>
        <authorList>
            <person name="Xiao L."/>
            <person name="Li J."/>
        </authorList>
    </citation>
    <scope>NUCLEOTIDE SEQUENCE [LARGE SCALE GENOMIC DNA]</scope>
    <source>
        <strain evidence="7 8">52996</strain>
    </source>
</reference>
<evidence type="ECO:0000256" key="2">
    <source>
        <dbReference type="ARBA" id="ARBA00023043"/>
    </source>
</evidence>
<feature type="transmembrane region" description="Helical" evidence="5">
    <location>
        <begin position="1522"/>
        <end position="1542"/>
    </location>
</feature>
<keyword evidence="5" id="KW-0472">Membrane</keyword>
<dbReference type="PROSITE" id="PS50297">
    <property type="entry name" value="ANK_REP_REGION"/>
    <property type="match status" value="2"/>
</dbReference>
<dbReference type="Pfam" id="PF12796">
    <property type="entry name" value="Ank_2"/>
    <property type="match status" value="1"/>
</dbReference>
<dbReference type="Proteomes" id="UP001311799">
    <property type="component" value="Unassembled WGS sequence"/>
</dbReference>
<keyword evidence="1" id="KW-0677">Repeat</keyword>
<dbReference type="PANTHER" id="PTHR24173:SF74">
    <property type="entry name" value="ANKYRIN REPEAT DOMAIN-CONTAINING PROTEIN 16"/>
    <property type="match status" value="1"/>
</dbReference>
<feature type="signal peptide" evidence="6">
    <location>
        <begin position="1"/>
        <end position="22"/>
    </location>
</feature>
<sequence length="1694" mass="196273">MLVSKLTLKWFIIVFVIFFVMCESNTKVNRRYGYKVVETTSINSSQIYSVVRSKFDSNSNQSKVILTRYFGDRLSAPVQLLESIVTRDVGRFVNISNFLAKIGYKFGKSKHSETALTAACKISGEVGYFFVSHLLSLGAFVDTYNEYGYTPLLIACKYQHKEVIRLLIEKGKSRIDNPDSDGRTPLFYAITQLNINLVNYLLNKGANPNYRDVLGNTPLIHAVMVNFKDAIGSLLSHGAFPWLRNYSGFDPVTLTVLENRVDLLPILISSKTYFTEESNIRANTPEYHHSAARRLLIGIKRYIREPILLELLEIEIFLENILICSASDQEGLTILWWASKLHYPRFIFRLLEFYTKAVNLPEGHTCNPHKIGNNQILPLELLITHIYNLEPPFGFSFRRRFMDLLFKGKNKEALNIPNIDLMNIFALLFMLDPHNHRTFLIQSLYLNISLESLTKIMFGIPMIYIDSNFQSVAQMTILIKNSDFMRRFYKMMRNIIYRLFKYNGSPLEKSKTKLRYVKHSESLLNEESLDEELDQDVLIFTSKIICMIYRKSNRLKIDDFNFIYHKKILNPIIYPLLVTGESKSLKESNSLSISILRGNVLITTFFTDLFSQCIEQMALPSLFKYKALCITAYNGAIKLALKQYQPLDTSSYFQKVVVISLFTLIRSRPRSFGEVLLEIDYCNQSDESIGVKFMQYIMSGFIPKIMYANNYIGAYNHVNIDNNYRQVSRRNQFIDSDLTIEHLEEKTTSDSSKNYYFPFKSLKYKYNLKDDNESLVSDNSGINADNDTIVSRQNISPLELSTKMLLNTTCEMITSRFPEIMMYSSQEFPDLQINGWVRPSHISRTLDIILSSEARFKHLPSMFTLFILKLLGFSPKLSTFVLRKSQLCEDTKPFYFYNIKRTYIAESILSHSLFRSSKYINFKILAIVIITLVIGVLVIILILIISETPSSYSRSYKRVMDEIIEYSNSSESASHSEQPTSEYPSETVTISSLQYDSEKMKLRIVSEAKTPTPTYRNINQDKIGRPKLSYFSRFWKSVLGVYYMVLIRLSTMLCLDRQISLTFIFTNNLPTKSRSLIRSALFGIKCTFFGNDAFEAIYSKACNFIGLEYMTNMRKNSKYLFIFGSLRVLLFSFSTYWLISCGNYDILILVVYLTVFSILSNASLSLGSISSQDRDKLFHLFIPSSIDLLEKARFKSALNQINRLNFNNDFEIGQIIGFSNSDNSEGSPSTNISPDMNDGITNILDKYADSLLTPNSHLIPSNPAIHSSIHSSRTPNSNNRDAVQLPNTSFKDGFWDSKLPCHKNWAYRDVFHEYYSVWASSQLNESTNHLNTSLNTDSGNSPGSNCMTSQNPFDAINSYMIINEDGNNSKSNNSNSYNYRYFNHNSNETFNNSPKSQHNNHYNFFSGDSTPVLNSAQHCNNMNVQNILIEHHILSICQYEFIKPNECRIWYTIQWVICIFNVSLFYILSMTYNKRNLYYNFLQYSGKWRNFTQGTFKPIFFEVVTNTHLATLIWTFSNPIGFLWLILIQRFKLFLYITNSLIKRKKKRKLATSNTSEILVLRELTFFITMWNYTISRNNNYLQLTLYNKHFKFIYFITMFFLMLHFLIIKDQISLILRSQFFSTLLSLIISFGILLIIILILIVLTNFISRSISSSINSILNTYYHNKQFHFFLKREIAILSSKRHDSLLHLDY</sequence>
<feature type="transmembrane region" description="Helical" evidence="5">
    <location>
        <begin position="1449"/>
        <end position="1468"/>
    </location>
</feature>
<feature type="transmembrane region" description="Helical" evidence="5">
    <location>
        <begin position="1593"/>
        <end position="1609"/>
    </location>
</feature>
<evidence type="ECO:0000256" key="4">
    <source>
        <dbReference type="SAM" id="MobiDB-lite"/>
    </source>
</evidence>
<feature type="repeat" description="ANK" evidence="3">
    <location>
        <begin position="147"/>
        <end position="171"/>
    </location>
</feature>
<evidence type="ECO:0000256" key="1">
    <source>
        <dbReference type="ARBA" id="ARBA00022737"/>
    </source>
</evidence>
<evidence type="ECO:0000313" key="8">
    <source>
        <dbReference type="Proteomes" id="UP001311799"/>
    </source>
</evidence>
<accession>A0AAV9XZB4</accession>
<dbReference type="InterPro" id="IPR036770">
    <property type="entry name" value="Ankyrin_rpt-contain_sf"/>
</dbReference>
<dbReference type="PANTHER" id="PTHR24173">
    <property type="entry name" value="ANKYRIN REPEAT CONTAINING"/>
    <property type="match status" value="1"/>
</dbReference>
<evidence type="ECO:0000313" key="7">
    <source>
        <dbReference type="EMBL" id="KAK6589937.1"/>
    </source>
</evidence>
<feature type="repeat" description="ANK" evidence="3">
    <location>
        <begin position="181"/>
        <end position="213"/>
    </location>
</feature>
<feature type="region of interest" description="Disordered" evidence="4">
    <location>
        <begin position="1263"/>
        <end position="1285"/>
    </location>
</feature>
<keyword evidence="8" id="KW-1185">Reference proteome</keyword>
<evidence type="ECO:0000256" key="6">
    <source>
        <dbReference type="SAM" id="SignalP"/>
    </source>
</evidence>
<feature type="transmembrane region" description="Helical" evidence="5">
    <location>
        <begin position="1621"/>
        <end position="1645"/>
    </location>
</feature>
<keyword evidence="6" id="KW-0732">Signal</keyword>
<feature type="transmembrane region" description="Helical" evidence="5">
    <location>
        <begin position="924"/>
        <end position="945"/>
    </location>
</feature>
<feature type="transmembrane region" description="Helical" evidence="5">
    <location>
        <begin position="1119"/>
        <end position="1140"/>
    </location>
</feature>
<dbReference type="PROSITE" id="PS50088">
    <property type="entry name" value="ANK_REPEAT"/>
    <property type="match status" value="2"/>
</dbReference>
<evidence type="ECO:0000256" key="5">
    <source>
        <dbReference type="SAM" id="Phobius"/>
    </source>
</evidence>
<gene>
    <name evidence="7" type="ORF">RS030_192898</name>
</gene>
<dbReference type="EMBL" id="JAWDEY010000010">
    <property type="protein sequence ID" value="KAK6589937.1"/>
    <property type="molecule type" value="Genomic_DNA"/>
</dbReference>